<organism evidence="5 6">
    <name type="scientific">Rhizopus stolonifer</name>
    <name type="common">Rhizopus nigricans</name>
    <dbReference type="NCBI Taxonomy" id="4846"/>
    <lineage>
        <taxon>Eukaryota</taxon>
        <taxon>Fungi</taxon>
        <taxon>Fungi incertae sedis</taxon>
        <taxon>Mucoromycota</taxon>
        <taxon>Mucoromycotina</taxon>
        <taxon>Mucoromycetes</taxon>
        <taxon>Mucorales</taxon>
        <taxon>Mucorineae</taxon>
        <taxon>Rhizopodaceae</taxon>
        <taxon>Rhizopus</taxon>
    </lineage>
</organism>
<dbReference type="InterPro" id="IPR004827">
    <property type="entry name" value="bZIP"/>
</dbReference>
<keyword evidence="6" id="KW-1185">Reference proteome</keyword>
<dbReference type="InterPro" id="IPR050936">
    <property type="entry name" value="AP-1-like"/>
</dbReference>
<proteinExistence type="predicted"/>
<protein>
    <recommendedName>
        <fullName evidence="4">BZIP domain-containing protein</fullName>
    </recommendedName>
</protein>
<dbReference type="SUPFAM" id="SSF57959">
    <property type="entry name" value="Leucine zipper domain"/>
    <property type="match status" value="1"/>
</dbReference>
<feature type="domain" description="BZIP" evidence="4">
    <location>
        <begin position="24"/>
        <end position="92"/>
    </location>
</feature>
<dbReference type="EMBL" id="PJQM01003872">
    <property type="protein sequence ID" value="RCH86724.1"/>
    <property type="molecule type" value="Genomic_DNA"/>
</dbReference>
<evidence type="ECO:0000256" key="2">
    <source>
        <dbReference type="ARBA" id="ARBA00023242"/>
    </source>
</evidence>
<accession>A0A367J9U0</accession>
<dbReference type="AlphaFoldDB" id="A0A367J9U0"/>
<evidence type="ECO:0000313" key="6">
    <source>
        <dbReference type="Proteomes" id="UP000253551"/>
    </source>
</evidence>
<dbReference type="GO" id="GO:0001228">
    <property type="term" value="F:DNA-binding transcription activator activity, RNA polymerase II-specific"/>
    <property type="evidence" value="ECO:0007669"/>
    <property type="project" value="TreeGrafter"/>
</dbReference>
<dbReference type="Proteomes" id="UP000253551">
    <property type="component" value="Unassembled WGS sequence"/>
</dbReference>
<name>A0A367J9U0_RHIST</name>
<dbReference type="CDD" id="cd14688">
    <property type="entry name" value="bZIP_YAP"/>
    <property type="match status" value="1"/>
</dbReference>
<evidence type="ECO:0000259" key="4">
    <source>
        <dbReference type="SMART" id="SM00338"/>
    </source>
</evidence>
<feature type="non-terminal residue" evidence="5">
    <location>
        <position position="130"/>
    </location>
</feature>
<dbReference type="GO" id="GO:0090575">
    <property type="term" value="C:RNA polymerase II transcription regulator complex"/>
    <property type="evidence" value="ECO:0007669"/>
    <property type="project" value="TreeGrafter"/>
</dbReference>
<sequence length="130" mass="15494">MSEDLANKIRKQPGRKRLKDDEDLTNDQLSKRRTQNRAAQRSFRERKKNLIQSLQDRILEMGIAKNAREKELLEEIDRLRQENEMLKRNSEPLKWAQTNTSPSQYSRLERIEDNNVLQCAPENEKPCKMK</sequence>
<evidence type="ECO:0000256" key="3">
    <source>
        <dbReference type="SAM" id="MobiDB-lite"/>
    </source>
</evidence>
<dbReference type="InterPro" id="IPR046347">
    <property type="entry name" value="bZIP_sf"/>
</dbReference>
<reference evidence="5 6" key="1">
    <citation type="journal article" date="2018" name="G3 (Bethesda)">
        <title>Phylogenetic and Phylogenomic Definition of Rhizopus Species.</title>
        <authorList>
            <person name="Gryganskyi A.P."/>
            <person name="Golan J."/>
            <person name="Dolatabadi S."/>
            <person name="Mondo S."/>
            <person name="Robb S."/>
            <person name="Idnurm A."/>
            <person name="Muszewska A."/>
            <person name="Steczkiewicz K."/>
            <person name="Masonjones S."/>
            <person name="Liao H.L."/>
            <person name="Gajdeczka M.T."/>
            <person name="Anike F."/>
            <person name="Vuek A."/>
            <person name="Anishchenko I.M."/>
            <person name="Voigt K."/>
            <person name="de Hoog G.S."/>
            <person name="Smith M.E."/>
            <person name="Heitman J."/>
            <person name="Vilgalys R."/>
            <person name="Stajich J.E."/>
        </authorList>
    </citation>
    <scope>NUCLEOTIDE SEQUENCE [LARGE SCALE GENOMIC DNA]</scope>
    <source>
        <strain evidence="5 6">LSU 92-RS-03</strain>
    </source>
</reference>
<evidence type="ECO:0000256" key="1">
    <source>
        <dbReference type="ARBA" id="ARBA00004123"/>
    </source>
</evidence>
<dbReference type="Gene3D" id="1.20.5.170">
    <property type="match status" value="1"/>
</dbReference>
<keyword evidence="2" id="KW-0539">Nucleus</keyword>
<dbReference type="PANTHER" id="PTHR40621">
    <property type="entry name" value="TRANSCRIPTION FACTOR KAPC-RELATED"/>
    <property type="match status" value="1"/>
</dbReference>
<comment type="subcellular location">
    <subcellularLocation>
        <location evidence="1">Nucleus</location>
    </subcellularLocation>
</comment>
<comment type="caution">
    <text evidence="5">The sequence shown here is derived from an EMBL/GenBank/DDBJ whole genome shotgun (WGS) entry which is preliminary data.</text>
</comment>
<dbReference type="SMART" id="SM00338">
    <property type="entry name" value="BRLZ"/>
    <property type="match status" value="1"/>
</dbReference>
<dbReference type="OrthoDB" id="2593073at2759"/>
<gene>
    <name evidence="5" type="ORF">CU098_001844</name>
</gene>
<feature type="compositionally biased region" description="Basic residues" evidence="3">
    <location>
        <begin position="8"/>
        <end position="17"/>
    </location>
</feature>
<dbReference type="PANTHER" id="PTHR40621:SF6">
    <property type="entry name" value="AP-1-LIKE TRANSCRIPTION FACTOR YAP1-RELATED"/>
    <property type="match status" value="1"/>
</dbReference>
<dbReference type="GO" id="GO:0000976">
    <property type="term" value="F:transcription cis-regulatory region binding"/>
    <property type="evidence" value="ECO:0007669"/>
    <property type="project" value="InterPro"/>
</dbReference>
<evidence type="ECO:0000313" key="5">
    <source>
        <dbReference type="EMBL" id="RCH86724.1"/>
    </source>
</evidence>
<feature type="region of interest" description="Disordered" evidence="3">
    <location>
        <begin position="1"/>
        <end position="46"/>
    </location>
</feature>